<dbReference type="Gene3D" id="3.40.50.2000">
    <property type="entry name" value="Glycogen Phosphorylase B"/>
    <property type="match status" value="2"/>
</dbReference>
<dbReference type="GO" id="GO:0016757">
    <property type="term" value="F:glycosyltransferase activity"/>
    <property type="evidence" value="ECO:0007669"/>
    <property type="project" value="InterPro"/>
</dbReference>
<dbReference type="AlphaFoldDB" id="A0A3G2L847"/>
<dbReference type="PANTHER" id="PTHR12526">
    <property type="entry name" value="GLYCOSYLTRANSFERASE"/>
    <property type="match status" value="1"/>
</dbReference>
<evidence type="ECO:0000259" key="1">
    <source>
        <dbReference type="Pfam" id="PF00534"/>
    </source>
</evidence>
<dbReference type="EMBL" id="CP032050">
    <property type="protein sequence ID" value="AYN68447.1"/>
    <property type="molecule type" value="Genomic_DNA"/>
</dbReference>
<feature type="domain" description="Glycosyltransferase subfamily 4-like N-terminal" evidence="2">
    <location>
        <begin position="19"/>
        <end position="190"/>
    </location>
</feature>
<name>A0A3G2L847_9FLAO</name>
<evidence type="ECO:0000259" key="2">
    <source>
        <dbReference type="Pfam" id="PF13579"/>
    </source>
</evidence>
<dbReference type="PANTHER" id="PTHR12526:SF638">
    <property type="entry name" value="SPORE COAT PROTEIN SA"/>
    <property type="match status" value="1"/>
</dbReference>
<keyword evidence="4" id="KW-1185">Reference proteome</keyword>
<dbReference type="Proteomes" id="UP000276309">
    <property type="component" value="Chromosome"/>
</dbReference>
<organism evidence="3 4">
    <name type="scientific">Euzebyella marina</name>
    <dbReference type="NCBI Taxonomy" id="1761453"/>
    <lineage>
        <taxon>Bacteria</taxon>
        <taxon>Pseudomonadati</taxon>
        <taxon>Bacteroidota</taxon>
        <taxon>Flavobacteriia</taxon>
        <taxon>Flavobacteriales</taxon>
        <taxon>Flavobacteriaceae</taxon>
        <taxon>Euzebyella</taxon>
    </lineage>
</organism>
<dbReference type="RefSeq" id="WP_121849460.1">
    <property type="nucleotide sequence ID" value="NZ_CP032050.1"/>
</dbReference>
<dbReference type="CDD" id="cd03794">
    <property type="entry name" value="GT4_WbuB-like"/>
    <property type="match status" value="1"/>
</dbReference>
<sequence>MKILYLHQYFHTPYQPGSTRSYWIAQELIKHGHSVTMLTMNKKIDSKVERVEIDGIDVIYLNIQYDSGTMNITQRLKAFLSFVFKSIPVAAREKDVDLVIATSTPLTIGIPALFLNWFKRKPFLFEVRDLWPEVPIQMGGLKNKFLIQMALFLEKTIYKNAKHIVALSPGMYDGVIKRSISPKKVTMIPNMSKISEFWSREKDTKLFKRLGLRPDSFKVIYFGAMNIANGMHYIIDGIESLKNNDEFEFIFLGNGATKSEIEERCRKSGINNAKFLGSFPMEELSEIVNLCDVSLITFQNLPILATNSPNKLFDSLSAGKTIIVNSAGWTKTLVEEHNCGFYVSPEHPEELAEQLLFLKNNPIILEQMGKNSRTLAETVYDKSILCDKFANLVDKLLKEA</sequence>
<feature type="domain" description="Glycosyl transferase family 1" evidence="1">
    <location>
        <begin position="204"/>
        <end position="373"/>
    </location>
</feature>
<reference evidence="3 4" key="1">
    <citation type="submission" date="2018-08" db="EMBL/GenBank/DDBJ databases">
        <title>The reduced genetic potential of extracellular carbohydrate catabolism in Euzebyella marina RN62, a Flavobacteriia bacterium isolated from the hadal water.</title>
        <authorList>
            <person name="Xue C."/>
        </authorList>
    </citation>
    <scope>NUCLEOTIDE SEQUENCE [LARGE SCALE GENOMIC DNA]</scope>
    <source>
        <strain evidence="3 4">RN62</strain>
    </source>
</reference>
<dbReference type="OrthoDB" id="9811902at2"/>
<keyword evidence="3" id="KW-0808">Transferase</keyword>
<proteinExistence type="predicted"/>
<dbReference type="KEGG" id="emar:D1013_14180"/>
<dbReference type="Pfam" id="PF00534">
    <property type="entry name" value="Glycos_transf_1"/>
    <property type="match status" value="1"/>
</dbReference>
<gene>
    <name evidence="3" type="ORF">D1013_14180</name>
</gene>
<dbReference type="InterPro" id="IPR001296">
    <property type="entry name" value="Glyco_trans_1"/>
</dbReference>
<accession>A0A3G2L847</accession>
<evidence type="ECO:0000313" key="4">
    <source>
        <dbReference type="Proteomes" id="UP000276309"/>
    </source>
</evidence>
<dbReference type="InterPro" id="IPR028098">
    <property type="entry name" value="Glyco_trans_4-like_N"/>
</dbReference>
<dbReference type="Pfam" id="PF13579">
    <property type="entry name" value="Glyco_trans_4_4"/>
    <property type="match status" value="1"/>
</dbReference>
<evidence type="ECO:0000313" key="3">
    <source>
        <dbReference type="EMBL" id="AYN68447.1"/>
    </source>
</evidence>
<protein>
    <submittedName>
        <fullName evidence="3">Glycosyltransferase WbuB</fullName>
    </submittedName>
</protein>
<dbReference type="SUPFAM" id="SSF53756">
    <property type="entry name" value="UDP-Glycosyltransferase/glycogen phosphorylase"/>
    <property type="match status" value="1"/>
</dbReference>